<dbReference type="SUPFAM" id="SSF52172">
    <property type="entry name" value="CheY-like"/>
    <property type="match status" value="1"/>
</dbReference>
<dbReference type="Gene3D" id="1.10.10.10">
    <property type="entry name" value="Winged helix-like DNA-binding domain superfamily/Winged helix DNA-binding domain"/>
    <property type="match status" value="1"/>
</dbReference>
<gene>
    <name evidence="10" type="ORF">A7L45_02125</name>
</gene>
<dbReference type="GO" id="GO:0006355">
    <property type="term" value="P:regulation of DNA-templated transcription"/>
    <property type="evidence" value="ECO:0007669"/>
    <property type="project" value="InterPro"/>
</dbReference>
<dbReference type="PROSITE" id="PS50110">
    <property type="entry name" value="RESPONSE_REGULATORY"/>
    <property type="match status" value="1"/>
</dbReference>
<evidence type="ECO:0000259" key="8">
    <source>
        <dbReference type="PROSITE" id="PS50110"/>
    </source>
</evidence>
<comment type="function">
    <text evidence="5">May play the central regulatory role in sporulation. It may be an element of the effector pathway responsible for the activation of sporulation genes in response to nutritional stress. Spo0A may act in concert with spo0H (a sigma factor) to control the expression of some genes that are critical to the sporulation process.</text>
</comment>
<reference evidence="11" key="1">
    <citation type="journal article" date="2016" name="Front. Microbiol.">
        <title>Complete Genome Sequence of Clostridium estertheticum DSM 8809, a Microbe Identified in Spoiled Vacuum Packed Beef.</title>
        <authorList>
            <person name="Yu Z."/>
            <person name="Gunn L."/>
            <person name="Brennan E."/>
            <person name="Reid R."/>
            <person name="Wall P.G."/>
            <person name="Gaora O.P."/>
            <person name="Hurley D."/>
            <person name="Bolton D."/>
            <person name="Fanning S."/>
        </authorList>
    </citation>
    <scope>NUCLEOTIDE SEQUENCE [LARGE SCALE GENOMIC DNA]</scope>
    <source>
        <strain evidence="11">DSM 8809</strain>
    </source>
</reference>
<feature type="domain" description="Response regulatory" evidence="8">
    <location>
        <begin position="3"/>
        <end position="116"/>
    </location>
</feature>
<dbReference type="InterPro" id="IPR001867">
    <property type="entry name" value="OmpR/PhoB-type_DNA-bd"/>
</dbReference>
<keyword evidence="6" id="KW-0597">Phosphoprotein</keyword>
<dbReference type="STRING" id="1552.A7L45_02125"/>
<evidence type="ECO:0000256" key="6">
    <source>
        <dbReference type="PROSITE-ProRule" id="PRU00169"/>
    </source>
</evidence>
<dbReference type="PANTHER" id="PTHR48111:SF43">
    <property type="entry name" value="STAGE 0 SPORULATION PROTEIN A HOMOLOG"/>
    <property type="match status" value="1"/>
</dbReference>
<dbReference type="KEGG" id="ceu:A7L45_02125"/>
<dbReference type="SUPFAM" id="SSF46894">
    <property type="entry name" value="C-terminal effector domain of the bipartite response regulators"/>
    <property type="match status" value="1"/>
</dbReference>
<dbReference type="SMART" id="SM00448">
    <property type="entry name" value="REC"/>
    <property type="match status" value="1"/>
</dbReference>
<evidence type="ECO:0000313" key="10">
    <source>
        <dbReference type="EMBL" id="APC38945.1"/>
    </source>
</evidence>
<dbReference type="InterPro" id="IPR016032">
    <property type="entry name" value="Sig_transdc_resp-reg_C-effctor"/>
</dbReference>
<dbReference type="InterPro" id="IPR036388">
    <property type="entry name" value="WH-like_DNA-bd_sf"/>
</dbReference>
<evidence type="ECO:0000256" key="3">
    <source>
        <dbReference type="ARBA" id="ARBA00023125"/>
    </source>
</evidence>
<dbReference type="GO" id="GO:0000156">
    <property type="term" value="F:phosphorelay response regulator activity"/>
    <property type="evidence" value="ECO:0007669"/>
    <property type="project" value="TreeGrafter"/>
</dbReference>
<dbReference type="RefSeq" id="WP_071611243.1">
    <property type="nucleotide sequence ID" value="NZ_CP015756.1"/>
</dbReference>
<evidence type="ECO:0000259" key="9">
    <source>
        <dbReference type="PROSITE" id="PS51755"/>
    </source>
</evidence>
<dbReference type="Pfam" id="PF00486">
    <property type="entry name" value="Trans_reg_C"/>
    <property type="match status" value="1"/>
</dbReference>
<dbReference type="CDD" id="cd00383">
    <property type="entry name" value="trans_reg_C"/>
    <property type="match status" value="1"/>
</dbReference>
<dbReference type="Gene3D" id="3.40.50.2300">
    <property type="match status" value="1"/>
</dbReference>
<keyword evidence="2" id="KW-0805">Transcription regulation</keyword>
<feature type="domain" description="OmpR/PhoB-type" evidence="9">
    <location>
        <begin position="126"/>
        <end position="224"/>
    </location>
</feature>
<evidence type="ECO:0000256" key="5">
    <source>
        <dbReference type="ARBA" id="ARBA00024867"/>
    </source>
</evidence>
<dbReference type="SMART" id="SM00862">
    <property type="entry name" value="Trans_reg_C"/>
    <property type="match status" value="1"/>
</dbReference>
<keyword evidence="11" id="KW-1185">Reference proteome</keyword>
<dbReference type="OrthoDB" id="9790442at2"/>
<name>A0A1J0GC78_9CLOT</name>
<evidence type="ECO:0000256" key="2">
    <source>
        <dbReference type="ARBA" id="ARBA00023015"/>
    </source>
</evidence>
<dbReference type="Proteomes" id="UP000182569">
    <property type="component" value="Chromosome"/>
</dbReference>
<evidence type="ECO:0000256" key="7">
    <source>
        <dbReference type="PROSITE-ProRule" id="PRU01091"/>
    </source>
</evidence>
<dbReference type="GO" id="GO:0000976">
    <property type="term" value="F:transcription cis-regulatory region binding"/>
    <property type="evidence" value="ECO:0007669"/>
    <property type="project" value="TreeGrafter"/>
</dbReference>
<dbReference type="InterPro" id="IPR039420">
    <property type="entry name" value="WalR-like"/>
</dbReference>
<accession>A0A1J0GC78</accession>
<dbReference type="Pfam" id="PF00072">
    <property type="entry name" value="Response_reg"/>
    <property type="match status" value="1"/>
</dbReference>
<dbReference type="PROSITE" id="PS51755">
    <property type="entry name" value="OMPR_PHOB"/>
    <property type="match status" value="1"/>
</dbReference>
<dbReference type="PANTHER" id="PTHR48111">
    <property type="entry name" value="REGULATOR OF RPOS"/>
    <property type="match status" value="1"/>
</dbReference>
<dbReference type="GO" id="GO:0005829">
    <property type="term" value="C:cytosol"/>
    <property type="evidence" value="ECO:0007669"/>
    <property type="project" value="TreeGrafter"/>
</dbReference>
<dbReference type="GO" id="GO:0032993">
    <property type="term" value="C:protein-DNA complex"/>
    <property type="evidence" value="ECO:0007669"/>
    <property type="project" value="TreeGrafter"/>
</dbReference>
<protein>
    <recommendedName>
        <fullName evidence="1">Stage 0 sporulation protein A homolog</fullName>
    </recommendedName>
</protein>
<feature type="DNA-binding region" description="OmpR/PhoB-type" evidence="7">
    <location>
        <begin position="126"/>
        <end position="224"/>
    </location>
</feature>
<dbReference type="AlphaFoldDB" id="A0A1J0GC78"/>
<dbReference type="CDD" id="cd18159">
    <property type="entry name" value="REC_OmpR_NsrR-like"/>
    <property type="match status" value="1"/>
</dbReference>
<evidence type="ECO:0000313" key="11">
    <source>
        <dbReference type="Proteomes" id="UP000182569"/>
    </source>
</evidence>
<organism evidence="10 11">
    <name type="scientific">Clostridium estertheticum subsp. estertheticum</name>
    <dbReference type="NCBI Taxonomy" id="1552"/>
    <lineage>
        <taxon>Bacteria</taxon>
        <taxon>Bacillati</taxon>
        <taxon>Bacillota</taxon>
        <taxon>Clostridia</taxon>
        <taxon>Eubacteriales</taxon>
        <taxon>Clostridiaceae</taxon>
        <taxon>Clostridium</taxon>
    </lineage>
</organism>
<keyword evidence="3 7" id="KW-0238">DNA-binding</keyword>
<dbReference type="InterPro" id="IPR011006">
    <property type="entry name" value="CheY-like_superfamily"/>
</dbReference>
<dbReference type="EMBL" id="CP015756">
    <property type="protein sequence ID" value="APC38945.1"/>
    <property type="molecule type" value="Genomic_DNA"/>
</dbReference>
<sequence>MYKILIVEDDPTISSILKNQLCKWGYEAEVISDFNNVIDEFIKYDPQLVILDITLPFYNGFHWCTEIRKISRIPIIFASSASDNMNLIMAINMGADDFIAKPFDLNVVVAKIQALLRRTYSFQGQVNILESDGAVLNLGELTLTYKNNKLDLSKNEFKILQILLENKNNVVSRDDIMRKLWESDSFIDDNTLTVNVTRFRKRLEDIGLKDFIRTKKGIGYTVGD</sequence>
<feature type="modified residue" description="4-aspartylphosphate" evidence="6">
    <location>
        <position position="52"/>
    </location>
</feature>
<keyword evidence="4" id="KW-0804">Transcription</keyword>
<dbReference type="InterPro" id="IPR001789">
    <property type="entry name" value="Sig_transdc_resp-reg_receiver"/>
</dbReference>
<evidence type="ECO:0000256" key="1">
    <source>
        <dbReference type="ARBA" id="ARBA00018672"/>
    </source>
</evidence>
<proteinExistence type="predicted"/>
<evidence type="ECO:0000256" key="4">
    <source>
        <dbReference type="ARBA" id="ARBA00023163"/>
    </source>
</evidence>